<evidence type="ECO:0000256" key="5">
    <source>
        <dbReference type="ARBA" id="ARBA00022692"/>
    </source>
</evidence>
<comment type="subcellular location">
    <subcellularLocation>
        <location evidence="1 8">Cell membrane</location>
        <topology evidence="1 8">Multi-pass membrane protein</topology>
    </subcellularLocation>
</comment>
<sequence>MYKYVIPSLIPVVGFFIRGISGFGSALIITPLLLFFYDLRTVVSVVAILEIISTAYFTIEVFKDVDWRYIKSLLPISVIGIAVGAFFLINIKTDLLKSIFGVFVVLFAIRI</sequence>
<feature type="transmembrane region" description="Helical" evidence="8">
    <location>
        <begin position="69"/>
        <end position="89"/>
    </location>
</feature>
<protein>
    <recommendedName>
        <fullName evidence="8">Probable membrane transporter protein</fullName>
    </recommendedName>
</protein>
<gene>
    <name evidence="9" type="ORF">ENL19_02845</name>
</gene>
<reference evidence="9" key="1">
    <citation type="journal article" date="2020" name="mSystems">
        <title>Genome- and Community-Level Interaction Insights into Carbon Utilization and Element Cycling Functions of Hydrothermarchaeota in Hydrothermal Sediment.</title>
        <authorList>
            <person name="Zhou Z."/>
            <person name="Liu Y."/>
            <person name="Xu W."/>
            <person name="Pan J."/>
            <person name="Luo Z.H."/>
            <person name="Li M."/>
        </authorList>
    </citation>
    <scope>NUCLEOTIDE SEQUENCE [LARGE SCALE GENOMIC DNA]</scope>
    <source>
        <strain evidence="9">HyVt-74</strain>
    </source>
</reference>
<evidence type="ECO:0000256" key="1">
    <source>
        <dbReference type="ARBA" id="ARBA00004651"/>
    </source>
</evidence>
<keyword evidence="6 8" id="KW-1133">Transmembrane helix</keyword>
<feature type="transmembrane region" description="Helical" evidence="8">
    <location>
        <begin position="42"/>
        <end position="62"/>
    </location>
</feature>
<organism evidence="9">
    <name type="scientific">candidate division WOR-3 bacterium</name>
    <dbReference type="NCBI Taxonomy" id="2052148"/>
    <lineage>
        <taxon>Bacteria</taxon>
        <taxon>Bacteria division WOR-3</taxon>
    </lineage>
</organism>
<dbReference type="Proteomes" id="UP000886110">
    <property type="component" value="Unassembled WGS sequence"/>
</dbReference>
<keyword evidence="4 8" id="KW-1003">Cell membrane</keyword>
<evidence type="ECO:0000256" key="2">
    <source>
        <dbReference type="ARBA" id="ARBA00009142"/>
    </source>
</evidence>
<evidence type="ECO:0000256" key="8">
    <source>
        <dbReference type="RuleBase" id="RU363041"/>
    </source>
</evidence>
<keyword evidence="3" id="KW-0813">Transport</keyword>
<evidence type="ECO:0000256" key="4">
    <source>
        <dbReference type="ARBA" id="ARBA00022475"/>
    </source>
</evidence>
<dbReference type="AlphaFoldDB" id="A0A7C5DB46"/>
<comment type="caution">
    <text evidence="9">The sequence shown here is derived from an EMBL/GenBank/DDBJ whole genome shotgun (WGS) entry which is preliminary data.</text>
</comment>
<dbReference type="InterPro" id="IPR002781">
    <property type="entry name" value="TM_pro_TauE-like"/>
</dbReference>
<name>A0A7C5DB46_UNCW3</name>
<evidence type="ECO:0000256" key="3">
    <source>
        <dbReference type="ARBA" id="ARBA00022448"/>
    </source>
</evidence>
<dbReference type="InterPro" id="IPR052017">
    <property type="entry name" value="TSUP"/>
</dbReference>
<dbReference type="EMBL" id="DRTB01000215">
    <property type="protein sequence ID" value="HHE04982.1"/>
    <property type="molecule type" value="Genomic_DNA"/>
</dbReference>
<proteinExistence type="inferred from homology"/>
<keyword evidence="7 8" id="KW-0472">Membrane</keyword>
<dbReference type="Pfam" id="PF01925">
    <property type="entry name" value="TauE"/>
    <property type="match status" value="1"/>
</dbReference>
<evidence type="ECO:0000256" key="6">
    <source>
        <dbReference type="ARBA" id="ARBA00022989"/>
    </source>
</evidence>
<dbReference type="PANTHER" id="PTHR30269">
    <property type="entry name" value="TRANSMEMBRANE PROTEIN YFCA"/>
    <property type="match status" value="1"/>
</dbReference>
<evidence type="ECO:0000313" key="9">
    <source>
        <dbReference type="EMBL" id="HHE04982.1"/>
    </source>
</evidence>
<feature type="non-terminal residue" evidence="9">
    <location>
        <position position="111"/>
    </location>
</feature>
<comment type="similarity">
    <text evidence="2 8">Belongs to the 4-toluene sulfonate uptake permease (TSUP) (TC 2.A.102) family.</text>
</comment>
<feature type="transmembrane region" description="Helical" evidence="8">
    <location>
        <begin position="12"/>
        <end position="36"/>
    </location>
</feature>
<evidence type="ECO:0000256" key="7">
    <source>
        <dbReference type="ARBA" id="ARBA00023136"/>
    </source>
</evidence>
<dbReference type="GO" id="GO:0005886">
    <property type="term" value="C:plasma membrane"/>
    <property type="evidence" value="ECO:0007669"/>
    <property type="project" value="UniProtKB-SubCell"/>
</dbReference>
<dbReference type="PANTHER" id="PTHR30269:SF38">
    <property type="entry name" value="SULFITE EXPORTER TAUE_SAFE"/>
    <property type="match status" value="1"/>
</dbReference>
<keyword evidence="5 8" id="KW-0812">Transmembrane</keyword>
<accession>A0A7C5DB46</accession>